<dbReference type="AlphaFoldDB" id="A0A9W9CJY6"/>
<accession>A0A9W9CJY6</accession>
<feature type="compositionally biased region" description="Acidic residues" evidence="1">
    <location>
        <begin position="208"/>
        <end position="217"/>
    </location>
</feature>
<feature type="region of interest" description="Disordered" evidence="1">
    <location>
        <begin position="150"/>
        <end position="170"/>
    </location>
</feature>
<gene>
    <name evidence="2" type="ORF">N0V83_007922</name>
</gene>
<dbReference type="OrthoDB" id="3907216at2759"/>
<name>A0A9W9CJY6_9PLEO</name>
<dbReference type="Gene3D" id="3.90.1590.10">
    <property type="entry name" value="glutathione-dependent formaldehyde- activating enzyme (gfa)"/>
    <property type="match status" value="1"/>
</dbReference>
<comment type="caution">
    <text evidence="2">The sequence shown here is derived from an EMBL/GenBank/DDBJ whole genome shotgun (WGS) entry which is preliminary data.</text>
</comment>
<proteinExistence type="predicted"/>
<keyword evidence="3" id="KW-1185">Reference proteome</keyword>
<protein>
    <recommendedName>
        <fullName evidence="4">CENP-V/GFA domain-containing protein</fullName>
    </recommendedName>
</protein>
<evidence type="ECO:0000313" key="3">
    <source>
        <dbReference type="Proteomes" id="UP001140560"/>
    </source>
</evidence>
<evidence type="ECO:0008006" key="4">
    <source>
        <dbReference type="Google" id="ProtNLM"/>
    </source>
</evidence>
<sequence>MATQTLHGCCACGRNRYVVQIPPQQVQQAELRYDNTAASRHHSASPLALWLRVPLPWYTSATFAQFPDETRSSIQRSFVSPFASNAHRRQFCGYCGTQLSSWNERTREEAEHICLTVGSLLDEDQAMLGELGFLPGGDSSDDEVSMHLAGPSPRTNTQRNIVSSEPQSRGTPWFEEIVRNTRLSRFKQQRGGHSDSGVRVEWEVVEWTEGEDADDEGGASSSSKRKIGDVEASDDTEMRST</sequence>
<feature type="compositionally biased region" description="Polar residues" evidence="1">
    <location>
        <begin position="153"/>
        <end position="170"/>
    </location>
</feature>
<reference evidence="2" key="1">
    <citation type="submission" date="2022-10" db="EMBL/GenBank/DDBJ databases">
        <title>Tapping the CABI collections for fungal endophytes: first genome assemblies for Collariella, Neodidymelliopsis, Ascochyta clinopodiicola, Didymella pomorum, Didymosphaeria variabile, Neocosmospora piperis and Neocucurbitaria cava.</title>
        <authorList>
            <person name="Hill R."/>
        </authorList>
    </citation>
    <scope>NUCLEOTIDE SEQUENCE</scope>
    <source>
        <strain evidence="2">IMI 356814</strain>
    </source>
</reference>
<evidence type="ECO:0000313" key="2">
    <source>
        <dbReference type="EMBL" id="KAJ4366286.1"/>
    </source>
</evidence>
<dbReference type="Proteomes" id="UP001140560">
    <property type="component" value="Unassembled WGS sequence"/>
</dbReference>
<organism evidence="2 3">
    <name type="scientific">Neocucurbitaria cava</name>
    <dbReference type="NCBI Taxonomy" id="798079"/>
    <lineage>
        <taxon>Eukaryota</taxon>
        <taxon>Fungi</taxon>
        <taxon>Dikarya</taxon>
        <taxon>Ascomycota</taxon>
        <taxon>Pezizomycotina</taxon>
        <taxon>Dothideomycetes</taxon>
        <taxon>Pleosporomycetidae</taxon>
        <taxon>Pleosporales</taxon>
        <taxon>Pleosporineae</taxon>
        <taxon>Cucurbitariaceae</taxon>
        <taxon>Neocucurbitaria</taxon>
    </lineage>
</organism>
<evidence type="ECO:0000256" key="1">
    <source>
        <dbReference type="SAM" id="MobiDB-lite"/>
    </source>
</evidence>
<feature type="region of interest" description="Disordered" evidence="1">
    <location>
        <begin position="208"/>
        <end position="241"/>
    </location>
</feature>
<dbReference type="EMBL" id="JAPEUY010000014">
    <property type="protein sequence ID" value="KAJ4366286.1"/>
    <property type="molecule type" value="Genomic_DNA"/>
</dbReference>